<evidence type="ECO:0000256" key="1">
    <source>
        <dbReference type="ARBA" id="ARBA00006739"/>
    </source>
</evidence>
<comment type="similarity">
    <text evidence="1">Belongs to the glycosyltransferase 2 family.</text>
</comment>
<dbReference type="Gene3D" id="3.90.550.10">
    <property type="entry name" value="Spore Coat Polysaccharide Biosynthesis Protein SpsA, Chain A"/>
    <property type="match status" value="1"/>
</dbReference>
<organism evidence="3 4">
    <name type="scientific">Paenibacillus gallinarum</name>
    <dbReference type="NCBI Taxonomy" id="2762232"/>
    <lineage>
        <taxon>Bacteria</taxon>
        <taxon>Bacillati</taxon>
        <taxon>Bacillota</taxon>
        <taxon>Bacilli</taxon>
        <taxon>Bacillales</taxon>
        <taxon>Paenibacillaceae</taxon>
        <taxon>Paenibacillus</taxon>
    </lineage>
</organism>
<proteinExistence type="inferred from homology"/>
<comment type="caution">
    <text evidence="3">The sequence shown here is derived from an EMBL/GenBank/DDBJ whole genome shotgun (WGS) entry which is preliminary data.</text>
</comment>
<dbReference type="InterPro" id="IPR029044">
    <property type="entry name" value="Nucleotide-diphossugar_trans"/>
</dbReference>
<accession>A0ABR8T1X8</accession>
<evidence type="ECO:0000313" key="3">
    <source>
        <dbReference type="EMBL" id="MBD7969741.1"/>
    </source>
</evidence>
<reference evidence="3 4" key="1">
    <citation type="submission" date="2020-08" db="EMBL/GenBank/DDBJ databases">
        <title>A Genomic Blueprint of the Chicken Gut Microbiome.</title>
        <authorList>
            <person name="Gilroy R."/>
            <person name="Ravi A."/>
            <person name="Getino M."/>
            <person name="Pursley I."/>
            <person name="Horton D.L."/>
            <person name="Alikhan N.-F."/>
            <person name="Baker D."/>
            <person name="Gharbi K."/>
            <person name="Hall N."/>
            <person name="Watson M."/>
            <person name="Adriaenssens E.M."/>
            <person name="Foster-Nyarko E."/>
            <person name="Jarju S."/>
            <person name="Secka A."/>
            <person name="Antonio M."/>
            <person name="Oren A."/>
            <person name="Chaudhuri R."/>
            <person name="La Ragione R.M."/>
            <person name="Hildebrand F."/>
            <person name="Pallen M.J."/>
        </authorList>
    </citation>
    <scope>NUCLEOTIDE SEQUENCE [LARGE SCALE GENOMIC DNA]</scope>
    <source>
        <strain evidence="3 4">Sa2BVA9</strain>
    </source>
</reference>
<name>A0ABR8T1X8_9BACL</name>
<evidence type="ECO:0000259" key="2">
    <source>
        <dbReference type="Pfam" id="PF00535"/>
    </source>
</evidence>
<dbReference type="PANTHER" id="PTHR22916">
    <property type="entry name" value="GLYCOSYLTRANSFERASE"/>
    <property type="match status" value="1"/>
</dbReference>
<dbReference type="RefSeq" id="WP_191802116.1">
    <property type="nucleotide sequence ID" value="NZ_JACSQL010000008.1"/>
</dbReference>
<feature type="domain" description="Glycosyltransferase 2-like" evidence="2">
    <location>
        <begin position="8"/>
        <end position="129"/>
    </location>
</feature>
<gene>
    <name evidence="3" type="ORF">H9647_16890</name>
</gene>
<dbReference type="EMBL" id="JACSQL010000008">
    <property type="protein sequence ID" value="MBD7969741.1"/>
    <property type="molecule type" value="Genomic_DNA"/>
</dbReference>
<dbReference type="SUPFAM" id="SSF53448">
    <property type="entry name" value="Nucleotide-diphospho-sugar transferases"/>
    <property type="match status" value="1"/>
</dbReference>
<dbReference type="PANTHER" id="PTHR22916:SF3">
    <property type="entry name" value="UDP-GLCNAC:BETAGAL BETA-1,3-N-ACETYLGLUCOSAMINYLTRANSFERASE-LIKE PROTEIN 1"/>
    <property type="match status" value="1"/>
</dbReference>
<protein>
    <submittedName>
        <fullName evidence="3">Glycosyltransferase</fullName>
    </submittedName>
</protein>
<dbReference type="Pfam" id="PF00535">
    <property type="entry name" value="Glycos_transf_2"/>
    <property type="match status" value="1"/>
</dbReference>
<dbReference type="InterPro" id="IPR001173">
    <property type="entry name" value="Glyco_trans_2-like"/>
</dbReference>
<evidence type="ECO:0000313" key="4">
    <source>
        <dbReference type="Proteomes" id="UP000608071"/>
    </source>
</evidence>
<dbReference type="Proteomes" id="UP000608071">
    <property type="component" value="Unassembled WGS sequence"/>
</dbReference>
<keyword evidence="4" id="KW-1185">Reference proteome</keyword>
<sequence length="240" mass="27457">MNSLPLVTVVIPFYNCPYISHAIRSALSQTYSMVEIIVVDDGSTQYTEQIHPYLPFIYYLGKANGGTASALNHGIRYASGEYIVWLSSDDRFYPEKIEKQVQFMMNQQAVISHTNFNYINEHNSVTQFCAGSSPMTDTEMMRIFLMGNPVNGCTVMFHKSLVEAVGLFDESLPYTHDYDLWYRVLLKGYSVPYLPEPLTAYRKHHGMGSVKYADAIQQEIRMIQTRYAERIQQMIQVQGG</sequence>